<reference evidence="2" key="1">
    <citation type="submission" date="2023-03" db="EMBL/GenBank/DDBJ databases">
        <authorList>
            <person name="Steffen K."/>
            <person name="Cardenas P."/>
        </authorList>
    </citation>
    <scope>NUCLEOTIDE SEQUENCE</scope>
</reference>
<evidence type="ECO:0000313" key="3">
    <source>
        <dbReference type="Proteomes" id="UP001174909"/>
    </source>
</evidence>
<protein>
    <submittedName>
        <fullName evidence="2">Uncharacterized protein</fullName>
    </submittedName>
</protein>
<accession>A0AA35R5T4</accession>
<proteinExistence type="predicted"/>
<gene>
    <name evidence="2" type="ORF">GBAR_LOCUS4150</name>
</gene>
<organism evidence="2 3">
    <name type="scientific">Geodia barretti</name>
    <name type="common">Barrett's horny sponge</name>
    <dbReference type="NCBI Taxonomy" id="519541"/>
    <lineage>
        <taxon>Eukaryota</taxon>
        <taxon>Metazoa</taxon>
        <taxon>Porifera</taxon>
        <taxon>Demospongiae</taxon>
        <taxon>Heteroscleromorpha</taxon>
        <taxon>Tetractinellida</taxon>
        <taxon>Astrophorina</taxon>
        <taxon>Geodiidae</taxon>
        <taxon>Geodia</taxon>
    </lineage>
</organism>
<dbReference type="AlphaFoldDB" id="A0AA35R5T4"/>
<sequence length="158" mass="18074">MARTGVAGLSHRRNPDGIPLRPFHAGRRHTQHGRQQQRRRQRLPRDWTPGRIGLRRFGHRQGQPGRSPGWRNCPRQRDPDARRHLRVRRTRLAGVPAVQGRSRGGCGRRRSVCHCTGNCSAPWRAVPGCPLSHKKVYGRPFHVSCRCPDPELGGRFDR</sequence>
<feature type="region of interest" description="Disordered" evidence="1">
    <location>
        <begin position="1"/>
        <end position="84"/>
    </location>
</feature>
<comment type="caution">
    <text evidence="2">The sequence shown here is derived from an EMBL/GenBank/DDBJ whole genome shotgun (WGS) entry which is preliminary data.</text>
</comment>
<name>A0AA35R5T4_GEOBA</name>
<keyword evidence="3" id="KW-1185">Reference proteome</keyword>
<evidence type="ECO:0000313" key="2">
    <source>
        <dbReference type="EMBL" id="CAI8005323.1"/>
    </source>
</evidence>
<dbReference type="Proteomes" id="UP001174909">
    <property type="component" value="Unassembled WGS sequence"/>
</dbReference>
<evidence type="ECO:0000256" key="1">
    <source>
        <dbReference type="SAM" id="MobiDB-lite"/>
    </source>
</evidence>
<feature type="compositionally biased region" description="Basic residues" evidence="1">
    <location>
        <begin position="24"/>
        <end position="42"/>
    </location>
</feature>
<dbReference type="EMBL" id="CASHTH010000599">
    <property type="protein sequence ID" value="CAI8005323.1"/>
    <property type="molecule type" value="Genomic_DNA"/>
</dbReference>